<dbReference type="PANTHER" id="PTHR31859">
    <property type="entry name" value="TETRATRICOPEPTIDE REPEAT PROTEIN 39 FAMILY MEMBER"/>
    <property type="match status" value="1"/>
</dbReference>
<accession>A0AA40AGK6</accession>
<evidence type="ECO:0000256" key="4">
    <source>
        <dbReference type="ARBA" id="ARBA00043897"/>
    </source>
</evidence>
<dbReference type="Proteomes" id="UP001172102">
    <property type="component" value="Unassembled WGS sequence"/>
</dbReference>
<gene>
    <name evidence="6" type="ORF">B0H67DRAFT_241057</name>
</gene>
<evidence type="ECO:0000313" key="7">
    <source>
        <dbReference type="Proteomes" id="UP001172102"/>
    </source>
</evidence>
<keyword evidence="7" id="KW-1185">Reference proteome</keyword>
<feature type="compositionally biased region" description="Low complexity" evidence="5">
    <location>
        <begin position="10"/>
        <end position="25"/>
    </location>
</feature>
<feature type="region of interest" description="Disordered" evidence="5">
    <location>
        <begin position="334"/>
        <end position="359"/>
    </location>
</feature>
<protein>
    <recommendedName>
        <fullName evidence="2">Inclusion body clearance protein IML2</fullName>
    </recommendedName>
    <alternativeName>
        <fullName evidence="3">Inclusion body clearance protein iml2</fullName>
    </alternativeName>
</protein>
<dbReference type="EMBL" id="JAUKUA010000004">
    <property type="protein sequence ID" value="KAK0715463.1"/>
    <property type="molecule type" value="Genomic_DNA"/>
</dbReference>
<dbReference type="InterPro" id="IPR019412">
    <property type="entry name" value="IML2/TPR_39"/>
</dbReference>
<dbReference type="PANTHER" id="PTHR31859:SF1">
    <property type="entry name" value="TETRATRICOPEPTIDE REPEAT PROTEIN 39C"/>
    <property type="match status" value="1"/>
</dbReference>
<comment type="caution">
    <text evidence="6">The sequence shown here is derived from an EMBL/GenBank/DDBJ whole genome shotgun (WGS) entry which is preliminary data.</text>
</comment>
<dbReference type="Pfam" id="PF10300">
    <property type="entry name" value="Iml2-TPR_39"/>
    <property type="match status" value="1"/>
</dbReference>
<evidence type="ECO:0000256" key="2">
    <source>
        <dbReference type="ARBA" id="ARBA00018424"/>
    </source>
</evidence>
<dbReference type="AlphaFoldDB" id="A0AA40AGK6"/>
<organism evidence="6 7">
    <name type="scientific">Lasiosphaeris hirsuta</name>
    <dbReference type="NCBI Taxonomy" id="260670"/>
    <lineage>
        <taxon>Eukaryota</taxon>
        <taxon>Fungi</taxon>
        <taxon>Dikarya</taxon>
        <taxon>Ascomycota</taxon>
        <taxon>Pezizomycotina</taxon>
        <taxon>Sordariomycetes</taxon>
        <taxon>Sordariomycetidae</taxon>
        <taxon>Sordariales</taxon>
        <taxon>Lasiosphaeriaceae</taxon>
        <taxon>Lasiosphaeris</taxon>
    </lineage>
</organism>
<evidence type="ECO:0000256" key="5">
    <source>
        <dbReference type="SAM" id="MobiDB-lite"/>
    </source>
</evidence>
<feature type="compositionally biased region" description="Pro residues" evidence="5">
    <location>
        <begin position="334"/>
        <end position="345"/>
    </location>
</feature>
<feature type="compositionally biased region" description="Polar residues" evidence="5">
    <location>
        <begin position="346"/>
        <end position="359"/>
    </location>
</feature>
<comment type="function">
    <text evidence="4">Inclusion body (IB) resident protein that interacts strongly with lipid droplet (LD) proteins. Involved in LD-mediated IB clearing after protein folding stress, probably by enabling access to the IBs of an LD-stored soluble sterol derivative that acts as a chaperone in inclusion clearing.</text>
</comment>
<sequence length="858" mass="94423">MSALRSWFRGSPAGTSSKASSTKAPSPQPSPANSTLTLNGNAKAPLSPAQQEISDIEDAMDAAGLIMNDNIEGAELRLRAREGASTFHKLGLGVSTFMRSVLGFEKEIMTEAANRLAETENQAWNDMKKAQKEADKTPASGLGAYWYGKPAAGQEENPPNAESGSNIYPPGAEFALVHAEAQLMNAVVAVMHESLTEGIKGFYKLRKAYVTLDGIMEAEAQYMRSLQSGGDGAGVVHMPKRPRLSDDMMPGSFDESEFAEFDEAGTPMVKEKDGSDEEFVDVASDLSEAQTPGSAPTITLSAPPNALPTTASTPNTQTLDEKLGELALAQEPPKALPIPTRPEPPSQNAAEDGTASQTASNLARLNASGVDKDLFTTTVDVFIHSGANMCYGILMLIISMVPPAFSRLLYVIGFKGDRDKGVQMLWQATKFPNINGAMAGMVLLQYYNTFLGFADILPSERDIEELGKTDTESGEIDAVGYPKEKCNALLAEMRNRYPDSGLWKLEEARVRANLKQLDEAIEMLTANTDSRMRQITALNNFELSMNSMYTMNWPAMRDNFLRCVELNNWSHALYYYIAGCAELEMYRDEFHRAAGESSEVERNVALTEAQKHKKSAEEHFKMAPTVAGRKRFMARQMPFEVFVCRKLQKWEERAKALDVDLVDAICVSPAMEMIYLWNGSKRMGPHLLERARTYLAWGRCTAAEDKLEKVKEEKDELAIATLVDSSLLRQLGNGAEAKALVEPLLNEDRTLFKGPTRDDYCLAAAHYEVAVVAWMDVINPDAWPTPTAAAAVDGESAGGEAAPVDFVEEFRRQKADECQEYMDKVSKWEGFVLDVRFGMRVKAGIETVKWLKAKKGWA</sequence>
<comment type="subunit">
    <text evidence="1">Interacts with lipid droplet proteins.</text>
</comment>
<feature type="compositionally biased region" description="Polar residues" evidence="5">
    <location>
        <begin position="287"/>
        <end position="316"/>
    </location>
</feature>
<evidence type="ECO:0000256" key="1">
    <source>
        <dbReference type="ARBA" id="ARBA00011408"/>
    </source>
</evidence>
<dbReference type="GO" id="GO:0005741">
    <property type="term" value="C:mitochondrial outer membrane"/>
    <property type="evidence" value="ECO:0007669"/>
    <property type="project" value="TreeGrafter"/>
</dbReference>
<evidence type="ECO:0000256" key="3">
    <source>
        <dbReference type="ARBA" id="ARBA00019539"/>
    </source>
</evidence>
<proteinExistence type="predicted"/>
<feature type="region of interest" description="Disordered" evidence="5">
    <location>
        <begin position="1"/>
        <end position="50"/>
    </location>
</feature>
<name>A0AA40AGK6_9PEZI</name>
<dbReference type="GO" id="GO:0005634">
    <property type="term" value="C:nucleus"/>
    <property type="evidence" value="ECO:0007669"/>
    <property type="project" value="TreeGrafter"/>
</dbReference>
<evidence type="ECO:0000313" key="6">
    <source>
        <dbReference type="EMBL" id="KAK0715463.1"/>
    </source>
</evidence>
<feature type="region of interest" description="Disordered" evidence="5">
    <location>
        <begin position="285"/>
        <end position="316"/>
    </location>
</feature>
<reference evidence="6" key="1">
    <citation type="submission" date="2023-06" db="EMBL/GenBank/DDBJ databases">
        <title>Genome-scale phylogeny and comparative genomics of the fungal order Sordariales.</title>
        <authorList>
            <consortium name="Lawrence Berkeley National Laboratory"/>
            <person name="Hensen N."/>
            <person name="Bonometti L."/>
            <person name="Westerberg I."/>
            <person name="Brannstrom I.O."/>
            <person name="Guillou S."/>
            <person name="Cros-Aarteil S."/>
            <person name="Calhoun S."/>
            <person name="Haridas S."/>
            <person name="Kuo A."/>
            <person name="Mondo S."/>
            <person name="Pangilinan J."/>
            <person name="Riley R."/>
            <person name="Labutti K."/>
            <person name="Andreopoulos B."/>
            <person name="Lipzen A."/>
            <person name="Chen C."/>
            <person name="Yanf M."/>
            <person name="Daum C."/>
            <person name="Ng V."/>
            <person name="Clum A."/>
            <person name="Steindorff A."/>
            <person name="Ohm R."/>
            <person name="Martin F."/>
            <person name="Silar P."/>
            <person name="Natvig D."/>
            <person name="Lalanne C."/>
            <person name="Gautier V."/>
            <person name="Ament-Velasquez S.L."/>
            <person name="Kruys A."/>
            <person name="Hutchinson M.I."/>
            <person name="Powell A.J."/>
            <person name="Barry K."/>
            <person name="Miller A.N."/>
            <person name="Grigoriev I.V."/>
            <person name="Debuchy R."/>
            <person name="Gladieux P."/>
            <person name="Thoren M.H."/>
            <person name="Johannesson H."/>
        </authorList>
    </citation>
    <scope>NUCLEOTIDE SEQUENCE</scope>
    <source>
        <strain evidence="6">SMH4607-1</strain>
    </source>
</reference>
<dbReference type="GO" id="GO:0005829">
    <property type="term" value="C:cytosol"/>
    <property type="evidence" value="ECO:0007669"/>
    <property type="project" value="TreeGrafter"/>
</dbReference>